<reference evidence="2 3" key="1">
    <citation type="submission" date="2024-08" db="EMBL/GenBank/DDBJ databases">
        <title>Insights into the chromosomal genome structure of Flemingia macrophylla.</title>
        <authorList>
            <person name="Ding Y."/>
            <person name="Zhao Y."/>
            <person name="Bi W."/>
            <person name="Wu M."/>
            <person name="Zhao G."/>
            <person name="Gong Y."/>
            <person name="Li W."/>
            <person name="Zhang P."/>
        </authorList>
    </citation>
    <scope>NUCLEOTIDE SEQUENCE [LARGE SCALE GENOMIC DNA]</scope>
    <source>
        <strain evidence="2">DYQJB</strain>
        <tissue evidence="2">Leaf</tissue>
    </source>
</reference>
<evidence type="ECO:0000313" key="3">
    <source>
        <dbReference type="Proteomes" id="UP001603857"/>
    </source>
</evidence>
<dbReference type="Proteomes" id="UP001603857">
    <property type="component" value="Unassembled WGS sequence"/>
</dbReference>
<name>A0ABD1N9L4_9FABA</name>
<comment type="caution">
    <text evidence="2">The sequence shown here is derived from an EMBL/GenBank/DDBJ whole genome shotgun (WGS) entry which is preliminary data.</text>
</comment>
<gene>
    <name evidence="2" type="ORF">Fmac_005165</name>
</gene>
<feature type="region of interest" description="Disordered" evidence="1">
    <location>
        <begin position="27"/>
        <end position="53"/>
    </location>
</feature>
<evidence type="ECO:0000256" key="1">
    <source>
        <dbReference type="SAM" id="MobiDB-lite"/>
    </source>
</evidence>
<feature type="compositionally biased region" description="Basic and acidic residues" evidence="1">
    <location>
        <begin position="30"/>
        <end position="41"/>
    </location>
</feature>
<accession>A0ABD1N9L4</accession>
<keyword evidence="3" id="KW-1185">Reference proteome</keyword>
<evidence type="ECO:0000313" key="2">
    <source>
        <dbReference type="EMBL" id="KAL2343880.1"/>
    </source>
</evidence>
<dbReference type="EMBL" id="JBGMDY010000002">
    <property type="protein sequence ID" value="KAL2343880.1"/>
    <property type="molecule type" value="Genomic_DNA"/>
</dbReference>
<organism evidence="2 3">
    <name type="scientific">Flemingia macrophylla</name>
    <dbReference type="NCBI Taxonomy" id="520843"/>
    <lineage>
        <taxon>Eukaryota</taxon>
        <taxon>Viridiplantae</taxon>
        <taxon>Streptophyta</taxon>
        <taxon>Embryophyta</taxon>
        <taxon>Tracheophyta</taxon>
        <taxon>Spermatophyta</taxon>
        <taxon>Magnoliopsida</taxon>
        <taxon>eudicotyledons</taxon>
        <taxon>Gunneridae</taxon>
        <taxon>Pentapetalae</taxon>
        <taxon>rosids</taxon>
        <taxon>fabids</taxon>
        <taxon>Fabales</taxon>
        <taxon>Fabaceae</taxon>
        <taxon>Papilionoideae</taxon>
        <taxon>50 kb inversion clade</taxon>
        <taxon>NPAAA clade</taxon>
        <taxon>indigoferoid/millettioid clade</taxon>
        <taxon>Phaseoleae</taxon>
        <taxon>Flemingia</taxon>
    </lineage>
</organism>
<proteinExistence type="predicted"/>
<protein>
    <submittedName>
        <fullName evidence="2">Uncharacterized protein</fullName>
    </submittedName>
</protein>
<sequence>MNSVNDVMHSYYEWEEAEARVRRNKWGNGNREEKRRVRESYPIKTHATSYRGT</sequence>
<dbReference type="AlphaFoldDB" id="A0ABD1N9L4"/>